<reference evidence="2 3" key="1">
    <citation type="submission" date="2024-06" db="EMBL/GenBank/DDBJ databases">
        <title>The Natural Products Discovery Center: Release of the First 8490 Sequenced Strains for Exploring Actinobacteria Biosynthetic Diversity.</title>
        <authorList>
            <person name="Kalkreuter E."/>
            <person name="Kautsar S.A."/>
            <person name="Yang D."/>
            <person name="Bader C.D."/>
            <person name="Teijaro C.N."/>
            <person name="Fluegel L."/>
            <person name="Davis C.M."/>
            <person name="Simpson J.R."/>
            <person name="Lauterbach L."/>
            <person name="Steele A.D."/>
            <person name="Gui C."/>
            <person name="Meng S."/>
            <person name="Li G."/>
            <person name="Viehrig K."/>
            <person name="Ye F."/>
            <person name="Su P."/>
            <person name="Kiefer A.F."/>
            <person name="Nichols A."/>
            <person name="Cepeda A.J."/>
            <person name="Yan W."/>
            <person name="Fan B."/>
            <person name="Jiang Y."/>
            <person name="Adhikari A."/>
            <person name="Zheng C.-J."/>
            <person name="Schuster L."/>
            <person name="Cowan T.M."/>
            <person name="Smanski M.J."/>
            <person name="Chevrette M.G."/>
            <person name="De Carvalho L.P.S."/>
            <person name="Shen B."/>
        </authorList>
    </citation>
    <scope>NUCLEOTIDE SEQUENCE [LARGE SCALE GENOMIC DNA]</scope>
    <source>
        <strain evidence="2 3">NPDC001166</strain>
    </source>
</reference>
<dbReference type="SMART" id="SM00530">
    <property type="entry name" value="HTH_XRE"/>
    <property type="match status" value="1"/>
</dbReference>
<dbReference type="EMBL" id="JBEPAZ010000037">
    <property type="protein sequence ID" value="MER6432146.1"/>
    <property type="molecule type" value="Genomic_DNA"/>
</dbReference>
<evidence type="ECO:0000313" key="2">
    <source>
        <dbReference type="EMBL" id="MER6432146.1"/>
    </source>
</evidence>
<dbReference type="Proteomes" id="UP001470023">
    <property type="component" value="Unassembled WGS sequence"/>
</dbReference>
<dbReference type="RefSeq" id="WP_352064981.1">
    <property type="nucleotide sequence ID" value="NZ_JBEPAZ010000037.1"/>
</dbReference>
<gene>
    <name evidence="2" type="ORF">ABT272_31155</name>
</gene>
<dbReference type="Pfam" id="PF01381">
    <property type="entry name" value="HTH_3"/>
    <property type="match status" value="1"/>
</dbReference>
<protein>
    <submittedName>
        <fullName evidence="2">Helix-turn-helix domain-containing protein</fullName>
    </submittedName>
</protein>
<dbReference type="PANTHER" id="PTHR35010">
    <property type="entry name" value="BLL4672 PROTEIN-RELATED"/>
    <property type="match status" value="1"/>
</dbReference>
<sequence length="319" mass="36599">MTEQQRQGGTEVVTSMHTEAGKANAEDLVAEMRASRLQYFLKGRRDHLDLSQEDVAERLEISARAYGNWERGRVHQWTDEKLYALAEALEMTEYQTTRLFLYAVGRAPQPELRAMFRRAESPEGEDPYTSAFLGDYTVMMDRLSLPSFVIDQRWDIKRANQAYRDLFRKVRPHPTATPSTNFLRFGLFHPDAPTVLVDHRNWQLAILAQLSSSLEQHGEDTGLQAIRRDVYLHPALRDAYLNHMPDWVLGWGADLVHHEDAVRELRHPDPQIGLQGCRLVEETPRPLQALGLMRLTLVLVEPDVDHMPETSGSHNHHAP</sequence>
<dbReference type="Pfam" id="PF17765">
    <property type="entry name" value="MLTR_LBD"/>
    <property type="match status" value="1"/>
</dbReference>
<accession>A0ABV1UEL7</accession>
<keyword evidence="3" id="KW-1185">Reference proteome</keyword>
<evidence type="ECO:0000313" key="3">
    <source>
        <dbReference type="Proteomes" id="UP001470023"/>
    </source>
</evidence>
<evidence type="ECO:0000259" key="1">
    <source>
        <dbReference type="PROSITE" id="PS50943"/>
    </source>
</evidence>
<comment type="caution">
    <text evidence="2">The sequence shown here is derived from an EMBL/GenBank/DDBJ whole genome shotgun (WGS) entry which is preliminary data.</text>
</comment>
<feature type="domain" description="HTH cro/C1-type" evidence="1">
    <location>
        <begin position="41"/>
        <end position="95"/>
    </location>
</feature>
<dbReference type="PANTHER" id="PTHR35010:SF2">
    <property type="entry name" value="BLL4672 PROTEIN"/>
    <property type="match status" value="1"/>
</dbReference>
<dbReference type="PROSITE" id="PS50943">
    <property type="entry name" value="HTH_CROC1"/>
    <property type="match status" value="1"/>
</dbReference>
<dbReference type="Gene3D" id="1.10.260.40">
    <property type="entry name" value="lambda repressor-like DNA-binding domains"/>
    <property type="match status" value="1"/>
</dbReference>
<dbReference type="Gene3D" id="3.30.450.180">
    <property type="match status" value="1"/>
</dbReference>
<name>A0ABV1UEL7_9ACTN</name>
<dbReference type="InterPro" id="IPR041413">
    <property type="entry name" value="MLTR_LBD"/>
</dbReference>
<dbReference type="InterPro" id="IPR001387">
    <property type="entry name" value="Cro/C1-type_HTH"/>
</dbReference>
<dbReference type="SUPFAM" id="SSF47413">
    <property type="entry name" value="lambda repressor-like DNA-binding domains"/>
    <property type="match status" value="1"/>
</dbReference>
<organism evidence="2 3">
    <name type="scientific">Streptomyces sp. 900105245</name>
    <dbReference type="NCBI Taxonomy" id="3154379"/>
    <lineage>
        <taxon>Bacteria</taxon>
        <taxon>Bacillati</taxon>
        <taxon>Actinomycetota</taxon>
        <taxon>Actinomycetes</taxon>
        <taxon>Kitasatosporales</taxon>
        <taxon>Streptomycetaceae</taxon>
        <taxon>Streptomyces</taxon>
    </lineage>
</organism>
<dbReference type="CDD" id="cd00093">
    <property type="entry name" value="HTH_XRE"/>
    <property type="match status" value="1"/>
</dbReference>
<dbReference type="InterPro" id="IPR010982">
    <property type="entry name" value="Lambda_DNA-bd_dom_sf"/>
</dbReference>
<proteinExistence type="predicted"/>